<reference evidence="4 5" key="1">
    <citation type="journal article" date="2015" name="Sci. Rep.">
        <title>The power of single molecule real-time sequencing technology in the de novo assembly of a eukaryotic genome.</title>
        <authorList>
            <person name="Sakai H."/>
            <person name="Naito K."/>
            <person name="Ogiso-Tanaka E."/>
            <person name="Takahashi Y."/>
            <person name="Iseki K."/>
            <person name="Muto C."/>
            <person name="Satou K."/>
            <person name="Teruya K."/>
            <person name="Shiroma A."/>
            <person name="Shimoji M."/>
            <person name="Hirano T."/>
            <person name="Itoh T."/>
            <person name="Kaga A."/>
            <person name="Tomooka N."/>
        </authorList>
    </citation>
    <scope>NUCLEOTIDE SEQUENCE [LARGE SCALE GENOMIC DNA]</scope>
    <source>
        <strain evidence="5">cv. Shumari</strain>
    </source>
</reference>
<feature type="domain" description="KNOX1" evidence="3">
    <location>
        <begin position="29"/>
        <end position="73"/>
    </location>
</feature>
<proteinExistence type="predicted"/>
<comment type="subcellular location">
    <subcellularLocation>
        <location evidence="1">Nucleus</location>
    </subcellularLocation>
</comment>
<dbReference type="EMBL" id="AP015042">
    <property type="protein sequence ID" value="BAT97131.1"/>
    <property type="molecule type" value="Genomic_DNA"/>
</dbReference>
<dbReference type="GO" id="GO:0005634">
    <property type="term" value="C:nucleus"/>
    <property type="evidence" value="ECO:0007669"/>
    <property type="project" value="UniProtKB-SubCell"/>
</dbReference>
<dbReference type="SMART" id="SM01255">
    <property type="entry name" value="KNOX1"/>
    <property type="match status" value="1"/>
</dbReference>
<evidence type="ECO:0000313" key="4">
    <source>
        <dbReference type="EMBL" id="BAT97131.1"/>
    </source>
</evidence>
<dbReference type="InterPro" id="IPR005540">
    <property type="entry name" value="KNOX1"/>
</dbReference>
<evidence type="ECO:0000256" key="1">
    <source>
        <dbReference type="ARBA" id="ARBA00004123"/>
    </source>
</evidence>
<feature type="non-terminal residue" evidence="4">
    <location>
        <position position="137"/>
    </location>
</feature>
<accession>A0A0S3SWJ5</accession>
<dbReference type="GO" id="GO:0003677">
    <property type="term" value="F:DNA binding"/>
    <property type="evidence" value="ECO:0007669"/>
    <property type="project" value="InterPro"/>
</dbReference>
<dbReference type="Proteomes" id="UP000291084">
    <property type="component" value="Chromosome 9"/>
</dbReference>
<dbReference type="AlphaFoldDB" id="A0A0S3SWJ5"/>
<evidence type="ECO:0000259" key="3">
    <source>
        <dbReference type="SMART" id="SM01255"/>
    </source>
</evidence>
<protein>
    <recommendedName>
        <fullName evidence="3">KNOX1 domain-containing protein</fullName>
    </recommendedName>
</protein>
<keyword evidence="5" id="KW-1185">Reference proteome</keyword>
<dbReference type="Pfam" id="PF03790">
    <property type="entry name" value="KNOX1"/>
    <property type="match status" value="1"/>
</dbReference>
<keyword evidence="2" id="KW-0539">Nucleus</keyword>
<name>A0A0S3SWJ5_PHAAN</name>
<sequence>MIGARSGDLKSEVAVVEGGGDNLMNCKNARFKAEIISHPLYEQLLSAHVACLRIATPVDQFPKIDAKLAQFQNMLAKYSAFPNRRERAVISSANPKTHFPQYDFHFLFSISKEKEKGASALNLISSVHFTFVYFLFP</sequence>
<evidence type="ECO:0000313" key="5">
    <source>
        <dbReference type="Proteomes" id="UP000291084"/>
    </source>
</evidence>
<evidence type="ECO:0000256" key="2">
    <source>
        <dbReference type="ARBA" id="ARBA00023242"/>
    </source>
</evidence>
<gene>
    <name evidence="4" type="primary">Vigan.09G049100</name>
    <name evidence="4" type="ORF">VIGAN_09049100</name>
</gene>
<organism evidence="4 5">
    <name type="scientific">Vigna angularis var. angularis</name>
    <dbReference type="NCBI Taxonomy" id="157739"/>
    <lineage>
        <taxon>Eukaryota</taxon>
        <taxon>Viridiplantae</taxon>
        <taxon>Streptophyta</taxon>
        <taxon>Embryophyta</taxon>
        <taxon>Tracheophyta</taxon>
        <taxon>Spermatophyta</taxon>
        <taxon>Magnoliopsida</taxon>
        <taxon>eudicotyledons</taxon>
        <taxon>Gunneridae</taxon>
        <taxon>Pentapetalae</taxon>
        <taxon>rosids</taxon>
        <taxon>fabids</taxon>
        <taxon>Fabales</taxon>
        <taxon>Fabaceae</taxon>
        <taxon>Papilionoideae</taxon>
        <taxon>50 kb inversion clade</taxon>
        <taxon>NPAAA clade</taxon>
        <taxon>indigoferoid/millettioid clade</taxon>
        <taxon>Phaseoleae</taxon>
        <taxon>Vigna</taxon>
    </lineage>
</organism>